<evidence type="ECO:0000313" key="6">
    <source>
        <dbReference type="EMBL" id="SHO67369.1"/>
    </source>
</evidence>
<dbReference type="SMART" id="SM00420">
    <property type="entry name" value="HTH_DEOR"/>
    <property type="match status" value="1"/>
</dbReference>
<name>A0A1M7ZRD1_9HYPH</name>
<dbReference type="Pfam" id="PF00455">
    <property type="entry name" value="DeoRC"/>
    <property type="match status" value="1"/>
</dbReference>
<dbReference type="Proteomes" id="UP000186406">
    <property type="component" value="Unassembled WGS sequence"/>
</dbReference>
<dbReference type="InterPro" id="IPR037171">
    <property type="entry name" value="NagB/RpiA_transferase-like"/>
</dbReference>
<dbReference type="CDD" id="cd00090">
    <property type="entry name" value="HTH_ARSR"/>
    <property type="match status" value="1"/>
</dbReference>
<protein>
    <submittedName>
        <fullName evidence="6">Transcriptional regulator, DeoR family</fullName>
    </submittedName>
</protein>
<dbReference type="InterPro" id="IPR036390">
    <property type="entry name" value="WH_DNA-bd_sf"/>
</dbReference>
<proteinExistence type="predicted"/>
<evidence type="ECO:0000259" key="5">
    <source>
        <dbReference type="PROSITE" id="PS51000"/>
    </source>
</evidence>
<dbReference type="PANTHER" id="PTHR30363:SF44">
    <property type="entry name" value="AGA OPERON TRANSCRIPTIONAL REPRESSOR-RELATED"/>
    <property type="match status" value="1"/>
</dbReference>
<dbReference type="SUPFAM" id="SSF46785">
    <property type="entry name" value="Winged helix' DNA-binding domain"/>
    <property type="match status" value="1"/>
</dbReference>
<keyword evidence="2" id="KW-0238">DNA-binding</keyword>
<sequence length="283" mass="30606">MAEPSTATAGAAGQKGRRRKVVPDAPRQNLLAEPRRMKILEWLQEEGSARVRDLSAAFSVSEATVRQDLERLEADGFIVREHGGAYLKSVPQQVQSMSLQHLVNMDRKKMIGRTAAAQVANGETIILDSGSTVTEMAKSLVEHEHLNVITNALNIALTLGALPSMTVHMPGGQFKAPTLSLTGEKSVEFFQGIFAEKLFLATAAVSFEAGLTFPALADLHIKRAMVKAASRIYLLADSTKIGRNSFSSLGPVSLIHCLITDDGISADDKAEFERRGIEVIVAR</sequence>
<dbReference type="InterPro" id="IPR036388">
    <property type="entry name" value="WH-like_DNA-bd_sf"/>
</dbReference>
<dbReference type="Gene3D" id="1.10.10.10">
    <property type="entry name" value="Winged helix-like DNA-binding domain superfamily/Winged helix DNA-binding domain"/>
    <property type="match status" value="1"/>
</dbReference>
<keyword evidence="1" id="KW-0805">Transcription regulation</keyword>
<dbReference type="InterPro" id="IPR018356">
    <property type="entry name" value="Tscrpt_reg_HTH_DeoR_CS"/>
</dbReference>
<dbReference type="EMBL" id="FRXO01000013">
    <property type="protein sequence ID" value="SHO67369.1"/>
    <property type="molecule type" value="Genomic_DNA"/>
</dbReference>
<dbReference type="SUPFAM" id="SSF100950">
    <property type="entry name" value="NagB/RpiA/CoA transferase-like"/>
    <property type="match status" value="1"/>
</dbReference>
<dbReference type="InterPro" id="IPR050313">
    <property type="entry name" value="Carb_Metab_HTH_regulators"/>
</dbReference>
<evidence type="ECO:0000256" key="4">
    <source>
        <dbReference type="SAM" id="MobiDB-lite"/>
    </source>
</evidence>
<dbReference type="InterPro" id="IPR014036">
    <property type="entry name" value="DeoR-like_C"/>
</dbReference>
<dbReference type="InterPro" id="IPR011991">
    <property type="entry name" value="ArsR-like_HTH"/>
</dbReference>
<evidence type="ECO:0000256" key="3">
    <source>
        <dbReference type="ARBA" id="ARBA00023163"/>
    </source>
</evidence>
<dbReference type="RefSeq" id="WP_210215481.1">
    <property type="nucleotide sequence ID" value="NZ_FRXO01000013.1"/>
</dbReference>
<evidence type="ECO:0000256" key="2">
    <source>
        <dbReference type="ARBA" id="ARBA00023125"/>
    </source>
</evidence>
<keyword evidence="7" id="KW-1185">Reference proteome</keyword>
<dbReference type="PROSITE" id="PS51000">
    <property type="entry name" value="HTH_DEOR_2"/>
    <property type="match status" value="1"/>
</dbReference>
<keyword evidence="3" id="KW-0804">Transcription</keyword>
<accession>A0A1M7ZRD1</accession>
<dbReference type="PROSITE" id="PS00894">
    <property type="entry name" value="HTH_DEOR_1"/>
    <property type="match status" value="1"/>
</dbReference>
<organism evidence="6 7">
    <name type="scientific">Pseudoxanthobacter soli DSM 19599</name>
    <dbReference type="NCBI Taxonomy" id="1123029"/>
    <lineage>
        <taxon>Bacteria</taxon>
        <taxon>Pseudomonadati</taxon>
        <taxon>Pseudomonadota</taxon>
        <taxon>Alphaproteobacteria</taxon>
        <taxon>Hyphomicrobiales</taxon>
        <taxon>Segnochrobactraceae</taxon>
        <taxon>Pseudoxanthobacter</taxon>
    </lineage>
</organism>
<feature type="domain" description="HTH deoR-type" evidence="5">
    <location>
        <begin position="32"/>
        <end position="87"/>
    </location>
</feature>
<evidence type="ECO:0000256" key="1">
    <source>
        <dbReference type="ARBA" id="ARBA00023015"/>
    </source>
</evidence>
<reference evidence="6 7" key="1">
    <citation type="submission" date="2016-12" db="EMBL/GenBank/DDBJ databases">
        <authorList>
            <person name="Song W.-J."/>
            <person name="Kurnit D.M."/>
        </authorList>
    </citation>
    <scope>NUCLEOTIDE SEQUENCE [LARGE SCALE GENOMIC DNA]</scope>
    <source>
        <strain evidence="6 7">DSM 19599</strain>
    </source>
</reference>
<evidence type="ECO:0000313" key="7">
    <source>
        <dbReference type="Proteomes" id="UP000186406"/>
    </source>
</evidence>
<dbReference type="GO" id="GO:0003677">
    <property type="term" value="F:DNA binding"/>
    <property type="evidence" value="ECO:0007669"/>
    <property type="project" value="UniProtKB-KW"/>
</dbReference>
<gene>
    <name evidence="6" type="ORF">SAMN02745172_04046</name>
</gene>
<dbReference type="AlphaFoldDB" id="A0A1M7ZRD1"/>
<dbReference type="STRING" id="1123029.SAMN02745172_04046"/>
<dbReference type="PRINTS" id="PR00037">
    <property type="entry name" value="HTHLACR"/>
</dbReference>
<dbReference type="GO" id="GO:0003700">
    <property type="term" value="F:DNA-binding transcription factor activity"/>
    <property type="evidence" value="ECO:0007669"/>
    <property type="project" value="InterPro"/>
</dbReference>
<dbReference type="SMART" id="SM01134">
    <property type="entry name" value="DeoRC"/>
    <property type="match status" value="1"/>
</dbReference>
<dbReference type="InterPro" id="IPR001034">
    <property type="entry name" value="DeoR_HTH"/>
</dbReference>
<dbReference type="Pfam" id="PF08220">
    <property type="entry name" value="HTH_DeoR"/>
    <property type="match status" value="1"/>
</dbReference>
<feature type="region of interest" description="Disordered" evidence="4">
    <location>
        <begin position="1"/>
        <end position="27"/>
    </location>
</feature>
<dbReference type="PANTHER" id="PTHR30363">
    <property type="entry name" value="HTH-TYPE TRANSCRIPTIONAL REGULATOR SRLR-RELATED"/>
    <property type="match status" value="1"/>
</dbReference>